<evidence type="ECO:0000259" key="9">
    <source>
        <dbReference type="PROSITE" id="PS50119"/>
    </source>
</evidence>
<evidence type="ECO:0000256" key="3">
    <source>
        <dbReference type="ARBA" id="ARBA00022833"/>
    </source>
</evidence>
<dbReference type="InterPro" id="IPR013083">
    <property type="entry name" value="Znf_RING/FYVE/PHD"/>
</dbReference>
<dbReference type="Proteomes" id="UP001165289">
    <property type="component" value="Unassembled WGS sequence"/>
</dbReference>
<feature type="region of interest" description="Disordered" evidence="6">
    <location>
        <begin position="284"/>
        <end position="381"/>
    </location>
</feature>
<dbReference type="SUPFAM" id="SSF102712">
    <property type="entry name" value="JAB1/MPN domain"/>
    <property type="match status" value="1"/>
</dbReference>
<dbReference type="InterPro" id="IPR040749">
    <property type="entry name" value="BRCC36_C"/>
</dbReference>
<dbReference type="CDD" id="cd19756">
    <property type="entry name" value="Bbox2"/>
    <property type="match status" value="1"/>
</dbReference>
<keyword evidence="5" id="KW-0175">Coiled coil</keyword>
<organism evidence="12 13">
    <name type="scientific">Oopsacas minuta</name>
    <dbReference type="NCBI Taxonomy" id="111878"/>
    <lineage>
        <taxon>Eukaryota</taxon>
        <taxon>Metazoa</taxon>
        <taxon>Porifera</taxon>
        <taxon>Hexactinellida</taxon>
        <taxon>Hexasterophora</taxon>
        <taxon>Lyssacinosida</taxon>
        <taxon>Leucopsacidae</taxon>
        <taxon>Oopsacas</taxon>
    </lineage>
</organism>
<evidence type="ECO:0000259" key="8">
    <source>
        <dbReference type="PROSITE" id="PS50089"/>
    </source>
</evidence>
<dbReference type="InterPro" id="IPR050242">
    <property type="entry name" value="JAMM_MPN+_peptidase_M67A"/>
</dbReference>
<dbReference type="SMART" id="SM00232">
    <property type="entry name" value="JAB_MPN"/>
    <property type="match status" value="1"/>
</dbReference>
<name>A0AAV7K144_9METZ</name>
<dbReference type="AlphaFoldDB" id="A0AAV7K144"/>
<dbReference type="GO" id="GO:0008237">
    <property type="term" value="F:metallopeptidase activity"/>
    <property type="evidence" value="ECO:0007669"/>
    <property type="project" value="InterPro"/>
</dbReference>
<dbReference type="CDD" id="cd19757">
    <property type="entry name" value="Bbox1"/>
    <property type="match status" value="1"/>
</dbReference>
<feature type="domain" description="RING-type" evidence="8">
    <location>
        <begin position="455"/>
        <end position="499"/>
    </location>
</feature>
<evidence type="ECO:0000256" key="6">
    <source>
        <dbReference type="SAM" id="MobiDB-lite"/>
    </source>
</evidence>
<dbReference type="PANTHER" id="PTHR10410">
    <property type="entry name" value="EUKARYOTIC TRANSLATION INITIATION FACTOR 3 -RELATED"/>
    <property type="match status" value="1"/>
</dbReference>
<dbReference type="SUPFAM" id="SSF57850">
    <property type="entry name" value="RING/U-box"/>
    <property type="match status" value="1"/>
</dbReference>
<dbReference type="EMBL" id="JAKMXF010000221">
    <property type="protein sequence ID" value="KAI6654876.1"/>
    <property type="molecule type" value="Genomic_DNA"/>
</dbReference>
<accession>A0AAV7K144</accession>
<dbReference type="InterPro" id="IPR000315">
    <property type="entry name" value="Znf_B-box"/>
</dbReference>
<dbReference type="Pfam" id="PF01398">
    <property type="entry name" value="JAB"/>
    <property type="match status" value="1"/>
</dbReference>
<keyword evidence="3" id="KW-0862">Zinc</keyword>
<feature type="chain" id="PRO_5043451256" evidence="7">
    <location>
        <begin position="20"/>
        <end position="1082"/>
    </location>
</feature>
<dbReference type="PROSITE" id="PS00518">
    <property type="entry name" value="ZF_RING_1"/>
    <property type="match status" value="1"/>
</dbReference>
<evidence type="ECO:0000256" key="7">
    <source>
        <dbReference type="SAM" id="SignalP"/>
    </source>
</evidence>
<feature type="coiled-coil region" evidence="5">
    <location>
        <begin position="230"/>
        <end position="264"/>
    </location>
</feature>
<keyword evidence="13" id="KW-1185">Reference proteome</keyword>
<dbReference type="InterPro" id="IPR000555">
    <property type="entry name" value="JAMM/MPN+_dom"/>
</dbReference>
<dbReference type="SUPFAM" id="SSF57845">
    <property type="entry name" value="B-box zinc-binding domain"/>
    <property type="match status" value="1"/>
</dbReference>
<feature type="compositionally biased region" description="Low complexity" evidence="6">
    <location>
        <begin position="925"/>
        <end position="934"/>
    </location>
</feature>
<feature type="region of interest" description="Disordered" evidence="6">
    <location>
        <begin position="877"/>
        <end position="948"/>
    </location>
</feature>
<feature type="domain" description="MPN" evidence="10">
    <location>
        <begin position="5"/>
        <end position="147"/>
    </location>
</feature>
<keyword evidence="1" id="KW-0479">Metal-binding</keyword>
<dbReference type="InterPro" id="IPR001841">
    <property type="entry name" value="Znf_RING"/>
</dbReference>
<feature type="compositionally biased region" description="Polar residues" evidence="6">
    <location>
        <begin position="935"/>
        <end position="946"/>
    </location>
</feature>
<dbReference type="PROSITE" id="PS50119">
    <property type="entry name" value="ZF_BBOX"/>
    <property type="match status" value="2"/>
</dbReference>
<dbReference type="InterPro" id="IPR017907">
    <property type="entry name" value="Znf_RING_CS"/>
</dbReference>
<evidence type="ECO:0000259" key="10">
    <source>
        <dbReference type="PROSITE" id="PS50249"/>
    </source>
</evidence>
<dbReference type="PROSITE" id="PS50249">
    <property type="entry name" value="MPN"/>
    <property type="match status" value="1"/>
</dbReference>
<feature type="domain" description="B box-type" evidence="9">
    <location>
        <begin position="589"/>
        <end position="631"/>
    </location>
</feature>
<evidence type="ECO:0000256" key="2">
    <source>
        <dbReference type="ARBA" id="ARBA00022771"/>
    </source>
</evidence>
<evidence type="ECO:0000256" key="4">
    <source>
        <dbReference type="PROSITE-ProRule" id="PRU00024"/>
    </source>
</evidence>
<evidence type="ECO:0000256" key="1">
    <source>
        <dbReference type="ARBA" id="ARBA00022723"/>
    </source>
</evidence>
<dbReference type="PROSITE" id="PS50089">
    <property type="entry name" value="ZF_RING_2"/>
    <property type="match status" value="1"/>
</dbReference>
<dbReference type="Gene3D" id="3.30.160.60">
    <property type="entry name" value="Classic Zinc Finger"/>
    <property type="match status" value="1"/>
</dbReference>
<dbReference type="InterPro" id="IPR036116">
    <property type="entry name" value="FN3_sf"/>
</dbReference>
<protein>
    <submittedName>
        <fullName evidence="12">Lys-63-specific deubiquitinase BRCC36</fullName>
    </submittedName>
</protein>
<feature type="signal peptide" evidence="7">
    <location>
        <begin position="1"/>
        <end position="19"/>
    </location>
</feature>
<evidence type="ECO:0000313" key="13">
    <source>
        <dbReference type="Proteomes" id="UP001165289"/>
    </source>
</evidence>
<keyword evidence="2 4" id="KW-0863">Zinc-finger</keyword>
<keyword evidence="7" id="KW-0732">Signal</keyword>
<proteinExistence type="predicted"/>
<feature type="compositionally biased region" description="Low complexity" evidence="6">
    <location>
        <begin position="344"/>
        <end position="360"/>
    </location>
</feature>
<gene>
    <name evidence="12" type="ORF">LOD99_2755</name>
</gene>
<feature type="domain" description="Fibronectin type-III" evidence="11">
    <location>
        <begin position="978"/>
        <end position="1070"/>
    </location>
</feature>
<evidence type="ECO:0000256" key="5">
    <source>
        <dbReference type="SAM" id="Coils"/>
    </source>
</evidence>
<dbReference type="SMART" id="SM00336">
    <property type="entry name" value="BBOX"/>
    <property type="match status" value="2"/>
</dbReference>
<evidence type="ECO:0000313" key="12">
    <source>
        <dbReference type="EMBL" id="KAI6654876.1"/>
    </source>
</evidence>
<comment type="caution">
    <text evidence="12">The sequence shown here is derived from an EMBL/GenBank/DDBJ whole genome shotgun (WGS) entry which is preliminary data.</text>
</comment>
<dbReference type="Gene3D" id="3.30.40.10">
    <property type="entry name" value="Zinc/RING finger domain, C3HC4 (zinc finger)"/>
    <property type="match status" value="1"/>
</dbReference>
<sequence>MLCFVWLSADAYFVCMTHALSTEKEEIMGLLLGETLPGDTVWIYGVFMMRRSDKRADRVEISPEQLSAALTESQTLSQELGKEIRVLGWYHSHPHITISPSHVDVRTQHQYQSLDPNFFGLIVSAFHEEMDRTSSIKITCFQADKEVHPTHEVFIKKEIPFAIQNTGVSIGSACLNAYLQLPRILFQEEEEGYRQFQGNDSQDFLTTVYNGSVYTQNMERILTDICNPVLRILESHLQSQQQLIKTLEDEKDRLVQEMSGAHQLIIMGCGSSKTKSNNIQVLVAPTRGDHSSNSDPLGLSTRTASSSAVITGQDPKPLYSSSRPPSNTSVSTGSVASPPAGFYRDQASSQSKRSSRPASSSRRDVSGLRRRSTTPAILSFSGSGRFSRTAQIADREREKDAAIFKVDSADESLAILTPSLEQTDLDCSQNLGESRNRSLNLSFTAVTHSIPSRLCPLCQSLFSTKGTHTPLLLICGHSFCKTCLDKITCNPDIDRIRCPCGVDTSVELQSEFVLARNQALLELLEIEQLHSQKLVARKEEGCAECESAAATRWCCECGAPYCESCCLAAHEKLRVLSHHKPLPISQRPLPAPMCKAHPGQSYKLYCETDQVPMCLMCKYSNQHRGHQFDLLTRTSQRYITSLQDQLSNLRGIKADMTRCSSVTHHKWSFIREEARVQQNQLEAHFSALRKDLLSTLDLRENRLLNLLDSQVQAKQDMTHEFMLDLCLGMSRVIAAEQEAERLLTVNPVTLLLSRHHMDEVMSRVLMLNLASLSHNEPPIPMSLPKSTSDNLKGLITTHGDVLQLPGEPWFTDVRVGPKKIHIEWEAISIPEKGDQKKNKSFSLHFFASLKNAKRQAISEDLNHSKHLMEYVGWRARSQRGNRAEGVTEVDSGVHSASIDYSNSSQGRHSIPPVQPDEAVLPPPSASNHHSSHSSFESFPQTPSSQRPIKLPPLIKVKTQEESRSILEGSFNFQDETTPLDHPVILPERGQEESGCSDESVSSQGSDFNRFEYDHERSPATPYQEAYSGTESRFTHKNLIAGGTYYYRVRCKNSAGWGPWSKVLKCTTKSSTHRRASFTIMNN</sequence>
<dbReference type="GO" id="GO:0008270">
    <property type="term" value="F:zinc ion binding"/>
    <property type="evidence" value="ECO:0007669"/>
    <property type="project" value="UniProtKB-KW"/>
</dbReference>
<dbReference type="InterPro" id="IPR003961">
    <property type="entry name" value="FN3_dom"/>
</dbReference>
<dbReference type="SUPFAM" id="SSF49265">
    <property type="entry name" value="Fibronectin type III"/>
    <property type="match status" value="1"/>
</dbReference>
<dbReference type="Pfam" id="PF13445">
    <property type="entry name" value="zf-RING_UBOX"/>
    <property type="match status" value="1"/>
</dbReference>
<dbReference type="Pfam" id="PF00643">
    <property type="entry name" value="zf-B_box"/>
    <property type="match status" value="1"/>
</dbReference>
<feature type="compositionally biased region" description="Low complexity" evidence="6">
    <location>
        <begin position="320"/>
        <end position="332"/>
    </location>
</feature>
<reference evidence="12 13" key="1">
    <citation type="journal article" date="2023" name="BMC Biol.">
        <title>The compact genome of the sponge Oopsacas minuta (Hexactinellida) is lacking key metazoan core genes.</title>
        <authorList>
            <person name="Santini S."/>
            <person name="Schenkelaars Q."/>
            <person name="Jourda C."/>
            <person name="Duchesne M."/>
            <person name="Belahbib H."/>
            <person name="Rocher C."/>
            <person name="Selva M."/>
            <person name="Riesgo A."/>
            <person name="Vervoort M."/>
            <person name="Leys S.P."/>
            <person name="Kodjabachian L."/>
            <person name="Le Bivic A."/>
            <person name="Borchiellini C."/>
            <person name="Claverie J.M."/>
            <person name="Renard E."/>
        </authorList>
    </citation>
    <scope>NUCLEOTIDE SEQUENCE [LARGE SCALE GENOMIC DNA]</scope>
    <source>
        <strain evidence="12">SPO-2</strain>
    </source>
</reference>
<dbReference type="InterPro" id="IPR037518">
    <property type="entry name" value="MPN"/>
</dbReference>
<evidence type="ECO:0000259" key="11">
    <source>
        <dbReference type="PROSITE" id="PS50853"/>
    </source>
</evidence>
<dbReference type="Gene3D" id="2.60.40.10">
    <property type="entry name" value="Immunoglobulins"/>
    <property type="match status" value="1"/>
</dbReference>
<dbReference type="PROSITE" id="PS50853">
    <property type="entry name" value="FN3"/>
    <property type="match status" value="1"/>
</dbReference>
<feature type="domain" description="B box-type" evidence="9">
    <location>
        <begin position="537"/>
        <end position="584"/>
    </location>
</feature>
<dbReference type="CDD" id="cd00063">
    <property type="entry name" value="FN3"/>
    <property type="match status" value="1"/>
</dbReference>
<dbReference type="InterPro" id="IPR027370">
    <property type="entry name" value="Znf-RING_euk"/>
</dbReference>
<dbReference type="Gene3D" id="3.40.140.10">
    <property type="entry name" value="Cytidine Deaminase, domain 2"/>
    <property type="match status" value="1"/>
</dbReference>
<dbReference type="InterPro" id="IPR013783">
    <property type="entry name" value="Ig-like_fold"/>
</dbReference>
<dbReference type="Pfam" id="PF18110">
    <property type="entry name" value="BRCC36_C"/>
    <property type="match status" value="1"/>
</dbReference>
<feature type="compositionally biased region" description="Polar residues" evidence="6">
    <location>
        <begin position="293"/>
        <end position="310"/>
    </location>
</feature>
<feature type="compositionally biased region" description="Polar residues" evidence="6">
    <location>
        <begin position="898"/>
        <end position="907"/>
    </location>
</feature>